<comment type="caution">
    <text evidence="2">The sequence shown here is derived from an EMBL/GenBank/DDBJ whole genome shotgun (WGS) entry which is preliminary data.</text>
</comment>
<feature type="compositionally biased region" description="Low complexity" evidence="1">
    <location>
        <begin position="18"/>
        <end position="37"/>
    </location>
</feature>
<dbReference type="AlphaFoldDB" id="A0A8S0RHV1"/>
<accession>A0A8S0RHV1</accession>
<organism evidence="2 3">
    <name type="scientific">Olea europaea subsp. europaea</name>
    <dbReference type="NCBI Taxonomy" id="158383"/>
    <lineage>
        <taxon>Eukaryota</taxon>
        <taxon>Viridiplantae</taxon>
        <taxon>Streptophyta</taxon>
        <taxon>Embryophyta</taxon>
        <taxon>Tracheophyta</taxon>
        <taxon>Spermatophyta</taxon>
        <taxon>Magnoliopsida</taxon>
        <taxon>eudicotyledons</taxon>
        <taxon>Gunneridae</taxon>
        <taxon>Pentapetalae</taxon>
        <taxon>asterids</taxon>
        <taxon>lamiids</taxon>
        <taxon>Lamiales</taxon>
        <taxon>Oleaceae</taxon>
        <taxon>Oleeae</taxon>
        <taxon>Olea</taxon>
    </lineage>
</organism>
<dbReference type="Gramene" id="OE9A038861T1">
    <property type="protein sequence ID" value="OE9A038861C1"/>
    <property type="gene ID" value="OE9A038861"/>
</dbReference>
<protein>
    <submittedName>
        <fullName evidence="2">Uncharacterized protein</fullName>
    </submittedName>
</protein>
<gene>
    <name evidence="2" type="ORF">OLEA9_A038861</name>
</gene>
<dbReference type="EMBL" id="CACTIH010003620">
    <property type="protein sequence ID" value="CAA2978587.1"/>
    <property type="molecule type" value="Genomic_DNA"/>
</dbReference>
<name>A0A8S0RHV1_OLEEU</name>
<evidence type="ECO:0000313" key="2">
    <source>
        <dbReference type="EMBL" id="CAA2978587.1"/>
    </source>
</evidence>
<evidence type="ECO:0000313" key="3">
    <source>
        <dbReference type="Proteomes" id="UP000594638"/>
    </source>
</evidence>
<feature type="region of interest" description="Disordered" evidence="1">
    <location>
        <begin position="16"/>
        <end position="39"/>
    </location>
</feature>
<dbReference type="Proteomes" id="UP000594638">
    <property type="component" value="Unassembled WGS sequence"/>
</dbReference>
<reference evidence="2 3" key="1">
    <citation type="submission" date="2019-12" db="EMBL/GenBank/DDBJ databases">
        <authorList>
            <person name="Alioto T."/>
            <person name="Alioto T."/>
            <person name="Gomez Garrido J."/>
        </authorList>
    </citation>
    <scope>NUCLEOTIDE SEQUENCE [LARGE SCALE GENOMIC DNA]</scope>
</reference>
<proteinExistence type="predicted"/>
<sequence length="108" mass="12148">MRIFLRQSMIRVNMKLKNPNSLSDSPFPSSNSNVSMSDPEKLKKEDITCMVDNNSFLAVETSSKSRKKRACTTELASDSVAAVAGRLRQRRMMKNANELGFDQMVTMP</sequence>
<evidence type="ECO:0000256" key="1">
    <source>
        <dbReference type="SAM" id="MobiDB-lite"/>
    </source>
</evidence>
<keyword evidence="3" id="KW-1185">Reference proteome</keyword>